<dbReference type="EMBL" id="ML220137">
    <property type="protein sequence ID" value="TGZ78830.1"/>
    <property type="molecule type" value="Genomic_DNA"/>
</dbReference>
<feature type="compositionally biased region" description="Polar residues" evidence="1">
    <location>
        <begin position="70"/>
        <end position="80"/>
    </location>
</feature>
<feature type="compositionally biased region" description="Polar residues" evidence="1">
    <location>
        <begin position="396"/>
        <end position="420"/>
    </location>
</feature>
<evidence type="ECO:0000313" key="3">
    <source>
        <dbReference type="Proteomes" id="UP000298138"/>
    </source>
</evidence>
<feature type="compositionally biased region" description="Polar residues" evidence="1">
    <location>
        <begin position="162"/>
        <end position="177"/>
    </location>
</feature>
<dbReference type="InParanoid" id="A0A4S2MNW3"/>
<feature type="compositionally biased region" description="Basic and acidic residues" evidence="1">
    <location>
        <begin position="329"/>
        <end position="348"/>
    </location>
</feature>
<feature type="compositionally biased region" description="Polar residues" evidence="1">
    <location>
        <begin position="364"/>
        <end position="373"/>
    </location>
</feature>
<reference evidence="2 3" key="1">
    <citation type="submission" date="2019-04" db="EMBL/GenBank/DDBJ databases">
        <title>Comparative genomics and transcriptomics to analyze fruiting body development in filamentous ascomycetes.</title>
        <authorList>
            <consortium name="DOE Joint Genome Institute"/>
            <person name="Lutkenhaus R."/>
            <person name="Traeger S."/>
            <person name="Breuer J."/>
            <person name="Kuo A."/>
            <person name="Lipzen A."/>
            <person name="Pangilinan J."/>
            <person name="Dilworth D."/>
            <person name="Sandor L."/>
            <person name="Poggeler S."/>
            <person name="Barry K."/>
            <person name="Grigoriev I.V."/>
            <person name="Nowrousian M."/>
        </authorList>
    </citation>
    <scope>NUCLEOTIDE SEQUENCE [LARGE SCALE GENOMIC DNA]</scope>
    <source>
        <strain evidence="2 3">CBS 389.68</strain>
    </source>
</reference>
<name>A0A4S2MNW3_9PEZI</name>
<feature type="region of interest" description="Disordered" evidence="1">
    <location>
        <begin position="1"/>
        <end position="180"/>
    </location>
</feature>
<sequence length="529" mass="58987">MRKSHVSIAGDKLKAPVKTENGERPEQSHPADTSNTKPPESIQKSPTSKDILDGLPLSSKRRKTNEHQSEYSPTTGSSCTSKRDDARKVLAPTRNGKKPEQTCSAEKSDTKRLDSSEKSQSSNDIPGGLSPLIERQNLSEHGSEYSSVTYRTVKEKDDSPQTRHCSSRCSPVSSTMPDGTVMEKDTDTLLNNLDKCLDDMQIMFENDSRSLSSPRGSVDIALKTIPTSNWGCCNNCGADDPPQYGDKNGHSRSCWLCDKCEMKTLSLVSKLLKKGVGSVTSTQMRKRAELRRSALIDLIFKGKVTATETPSNELPLERRSPSGTSLETIRSEIEPSDNTKRTIDHEDGPPPPSTQPGNEKAKSTYENSSSKPTRMSVLEVTPAPPSTQSSNSGSSTLIGNPRPSSEENIPSRTTTINTPGDNILYPGTSPRSTLDKEEKDFNECEWMKNVIRFNLKNCRHNLKDKWPEWAFVADHNGVKRTMTEEEMETWVKVHGGEETTSEWEKWKVTKELVRKWEIRLALIENRMRI</sequence>
<evidence type="ECO:0000256" key="1">
    <source>
        <dbReference type="SAM" id="MobiDB-lite"/>
    </source>
</evidence>
<proteinExistence type="predicted"/>
<gene>
    <name evidence="2" type="ORF">EX30DRAFT_397516</name>
</gene>
<protein>
    <submittedName>
        <fullName evidence="2">Uncharacterized protein</fullName>
    </submittedName>
</protein>
<accession>A0A4S2MNW3</accession>
<feature type="region of interest" description="Disordered" evidence="1">
    <location>
        <begin position="308"/>
        <end position="436"/>
    </location>
</feature>
<evidence type="ECO:0000313" key="2">
    <source>
        <dbReference type="EMBL" id="TGZ78830.1"/>
    </source>
</evidence>
<feature type="compositionally biased region" description="Basic and acidic residues" evidence="1">
    <location>
        <begin position="20"/>
        <end position="29"/>
    </location>
</feature>
<feature type="compositionally biased region" description="Basic and acidic residues" evidence="1">
    <location>
        <begin position="152"/>
        <end position="161"/>
    </location>
</feature>
<keyword evidence="3" id="KW-1185">Reference proteome</keyword>
<dbReference type="AlphaFoldDB" id="A0A4S2MNW3"/>
<dbReference type="Proteomes" id="UP000298138">
    <property type="component" value="Unassembled WGS sequence"/>
</dbReference>
<feature type="compositionally biased region" description="Polar residues" evidence="1">
    <location>
        <begin position="30"/>
        <end position="48"/>
    </location>
</feature>
<feature type="compositionally biased region" description="Low complexity" evidence="1">
    <location>
        <begin position="386"/>
        <end position="395"/>
    </location>
</feature>
<feature type="compositionally biased region" description="Basic and acidic residues" evidence="1">
    <location>
        <begin position="106"/>
        <end position="117"/>
    </location>
</feature>
<organism evidence="2 3">
    <name type="scientific">Ascodesmis nigricans</name>
    <dbReference type="NCBI Taxonomy" id="341454"/>
    <lineage>
        <taxon>Eukaryota</taxon>
        <taxon>Fungi</taxon>
        <taxon>Dikarya</taxon>
        <taxon>Ascomycota</taxon>
        <taxon>Pezizomycotina</taxon>
        <taxon>Pezizomycetes</taxon>
        <taxon>Pezizales</taxon>
        <taxon>Ascodesmidaceae</taxon>
        <taxon>Ascodesmis</taxon>
    </lineage>
</organism>